<proteinExistence type="predicted"/>
<evidence type="ECO:0000313" key="2">
    <source>
        <dbReference type="Proteomes" id="UP001163321"/>
    </source>
</evidence>
<evidence type="ECO:0000313" key="1">
    <source>
        <dbReference type="EMBL" id="KAI9914310.1"/>
    </source>
</evidence>
<reference evidence="1 2" key="1">
    <citation type="journal article" date="2022" name="bioRxiv">
        <title>The genome of the oomycete Peronosclerospora sorghi, a cosmopolitan pathogen of maize and sorghum, is inflated with dispersed pseudogenes.</title>
        <authorList>
            <person name="Fletcher K."/>
            <person name="Martin F."/>
            <person name="Isakeit T."/>
            <person name="Cavanaugh K."/>
            <person name="Magill C."/>
            <person name="Michelmore R."/>
        </authorList>
    </citation>
    <scope>NUCLEOTIDE SEQUENCE [LARGE SCALE GENOMIC DNA]</scope>
    <source>
        <strain evidence="1">P6</strain>
    </source>
</reference>
<name>A0ACC0W6Q2_9STRA</name>
<accession>A0ACC0W6Q2</accession>
<keyword evidence="2" id="KW-1185">Reference proteome</keyword>
<organism evidence="1 2">
    <name type="scientific">Peronosclerospora sorghi</name>
    <dbReference type="NCBI Taxonomy" id="230839"/>
    <lineage>
        <taxon>Eukaryota</taxon>
        <taxon>Sar</taxon>
        <taxon>Stramenopiles</taxon>
        <taxon>Oomycota</taxon>
        <taxon>Peronosporomycetes</taxon>
        <taxon>Peronosporales</taxon>
        <taxon>Peronosporaceae</taxon>
        <taxon>Peronosclerospora</taxon>
    </lineage>
</organism>
<dbReference type="Proteomes" id="UP001163321">
    <property type="component" value="Chromosome 3"/>
</dbReference>
<gene>
    <name evidence="1" type="ORF">PsorP6_007135</name>
</gene>
<sequence>MQMIMAEDGALKTMAIKTMALKRVHEKKWEKRKRKREEQNVRRANRRVGSLIDFILRRKKAYLHATEVVESIASRKATLDVVNLLLHSTLAGAAGNILALNTEVKVPNV</sequence>
<protein>
    <submittedName>
        <fullName evidence="1">Uncharacterized protein</fullName>
    </submittedName>
</protein>
<dbReference type="EMBL" id="CM047582">
    <property type="protein sequence ID" value="KAI9914310.1"/>
    <property type="molecule type" value="Genomic_DNA"/>
</dbReference>
<comment type="caution">
    <text evidence="1">The sequence shown here is derived from an EMBL/GenBank/DDBJ whole genome shotgun (WGS) entry which is preliminary data.</text>
</comment>